<dbReference type="InterPro" id="IPR010131">
    <property type="entry name" value="MdtP/NodT-like"/>
</dbReference>
<dbReference type="SUPFAM" id="SSF56954">
    <property type="entry name" value="Outer membrane efflux proteins (OEP)"/>
    <property type="match status" value="1"/>
</dbReference>
<dbReference type="Proteomes" id="UP001169066">
    <property type="component" value="Unassembled WGS sequence"/>
</dbReference>
<dbReference type="RefSeq" id="WP_289401633.1">
    <property type="nucleotide sequence ID" value="NZ_JAQIBC010000002.1"/>
</dbReference>
<comment type="caution">
    <text evidence="1">The sequence shown here is derived from an EMBL/GenBank/DDBJ whole genome shotgun (WGS) entry which is preliminary data.</text>
</comment>
<dbReference type="PANTHER" id="PTHR30203">
    <property type="entry name" value="OUTER MEMBRANE CATION EFFLUX PROTEIN"/>
    <property type="match status" value="1"/>
</dbReference>
<accession>A0ABT7QRF7</accession>
<organism evidence="1 2">
    <name type="scientific">Sulfurovum xiamenensis</name>
    <dbReference type="NCBI Taxonomy" id="3019066"/>
    <lineage>
        <taxon>Bacteria</taxon>
        <taxon>Pseudomonadati</taxon>
        <taxon>Campylobacterota</taxon>
        <taxon>Epsilonproteobacteria</taxon>
        <taxon>Campylobacterales</taxon>
        <taxon>Sulfurovaceae</taxon>
        <taxon>Sulfurovum</taxon>
    </lineage>
</organism>
<gene>
    <name evidence="1" type="ORF">PF327_05535</name>
</gene>
<proteinExistence type="predicted"/>
<dbReference type="Gene3D" id="1.20.1600.10">
    <property type="entry name" value="Outer membrane efflux proteins (OEP)"/>
    <property type="match status" value="1"/>
</dbReference>
<evidence type="ECO:0000313" key="1">
    <source>
        <dbReference type="EMBL" id="MDM5263656.1"/>
    </source>
</evidence>
<evidence type="ECO:0000313" key="2">
    <source>
        <dbReference type="Proteomes" id="UP001169066"/>
    </source>
</evidence>
<dbReference type="EMBL" id="JAQIBC010000002">
    <property type="protein sequence ID" value="MDM5263656.1"/>
    <property type="molecule type" value="Genomic_DNA"/>
</dbReference>
<keyword evidence="2" id="KW-1185">Reference proteome</keyword>
<protein>
    <submittedName>
        <fullName evidence="1">TolC family protein</fullName>
    </submittedName>
</protein>
<dbReference type="PANTHER" id="PTHR30203:SF24">
    <property type="entry name" value="BLR4935 PROTEIN"/>
    <property type="match status" value="1"/>
</dbReference>
<reference evidence="1" key="1">
    <citation type="submission" date="2023-01" db="EMBL/GenBank/DDBJ databases">
        <title>Sulfurovum sp. XTW-4 genome assembly.</title>
        <authorList>
            <person name="Wang J."/>
        </authorList>
    </citation>
    <scope>NUCLEOTIDE SEQUENCE</scope>
    <source>
        <strain evidence="1">XTW-4</strain>
    </source>
</reference>
<sequence length="453" mass="52523">MKKTLLRYAVGMCIFSHEAFSQEIFTVDHMKHYLTEENPYIYTAVGQQYIDAARIQSAEGGFDTKLSVAYDQKEYPISTGEFSDISFSKPTENGTEFIVGYRRAEGIQEYNNIKTGSEGELRVGVKVPVFSLLNDMNERKYTLEAAKINATRSAFESQNNLRNLYTHIVTSYYQLLYYSEVLKLEKKLLHKATKRNRFIEKRVSSGDLADVAILESKQQIINREQRVLTTKNNYSQALQLFLNYLNLSKKEFELRYVLPSLKMLKSEKILFQNAITQALTHRPDIKVLDSQRTKLDLDTTYNSVSAYPKLNLFAYGVHDIQYGEGIKVGLQFDIPLERRSYKGKMIEIQKGMSQIEEEKHRLLLELKTNLSNLIYSLDIINQNIELGEKETKIVETLEEAENKKYEVGSSDLFQINQREIRTLEVKKKQLEYYLNALVIQQEIKKEMGESMTL</sequence>
<name>A0ABT7QRF7_9BACT</name>